<evidence type="ECO:0000256" key="1">
    <source>
        <dbReference type="SAM" id="SignalP"/>
    </source>
</evidence>
<evidence type="ECO:0000313" key="2">
    <source>
        <dbReference type="EMBL" id="CAE8638844.1"/>
    </source>
</evidence>
<feature type="chain" id="PRO_5032928141" evidence="1">
    <location>
        <begin position="21"/>
        <end position="148"/>
    </location>
</feature>
<feature type="signal peptide" evidence="1">
    <location>
        <begin position="1"/>
        <end position="20"/>
    </location>
</feature>
<dbReference type="AlphaFoldDB" id="A0A813HMP6"/>
<sequence length="148" mass="15705">MSCGLQLIFFLGTALSMVGATTDQSCNAAEGLQDSDVASALQVEIAEHTKWLGRLSPQCYGQDFKGKCCKKGPRSLVWTEELCNDTQVEERQEPNDGKCYTFGHPSSAYCCCGCAGSDCGCCSAGGADDKAGLLWPDNATCHSAARRS</sequence>
<dbReference type="EMBL" id="CAJNNV010032079">
    <property type="protein sequence ID" value="CAE8638844.1"/>
    <property type="molecule type" value="Genomic_DNA"/>
</dbReference>
<keyword evidence="3" id="KW-1185">Reference proteome</keyword>
<keyword evidence="1" id="KW-0732">Signal</keyword>
<comment type="caution">
    <text evidence="2">The sequence shown here is derived from an EMBL/GenBank/DDBJ whole genome shotgun (WGS) entry which is preliminary data.</text>
</comment>
<name>A0A813HMP6_POLGL</name>
<reference evidence="2" key="1">
    <citation type="submission" date="2021-02" db="EMBL/GenBank/DDBJ databases">
        <authorList>
            <person name="Dougan E. K."/>
            <person name="Rhodes N."/>
            <person name="Thang M."/>
            <person name="Chan C."/>
        </authorList>
    </citation>
    <scope>NUCLEOTIDE SEQUENCE</scope>
</reference>
<gene>
    <name evidence="2" type="ORF">PGLA1383_LOCUS53949</name>
</gene>
<proteinExistence type="predicted"/>
<organism evidence="2 3">
    <name type="scientific">Polarella glacialis</name>
    <name type="common">Dinoflagellate</name>
    <dbReference type="NCBI Taxonomy" id="89957"/>
    <lineage>
        <taxon>Eukaryota</taxon>
        <taxon>Sar</taxon>
        <taxon>Alveolata</taxon>
        <taxon>Dinophyceae</taxon>
        <taxon>Suessiales</taxon>
        <taxon>Suessiaceae</taxon>
        <taxon>Polarella</taxon>
    </lineage>
</organism>
<evidence type="ECO:0000313" key="3">
    <source>
        <dbReference type="Proteomes" id="UP000654075"/>
    </source>
</evidence>
<accession>A0A813HMP6</accession>
<dbReference type="Proteomes" id="UP000654075">
    <property type="component" value="Unassembled WGS sequence"/>
</dbReference>
<protein>
    <submittedName>
        <fullName evidence="2">Uncharacterized protein</fullName>
    </submittedName>
</protein>